<dbReference type="SUPFAM" id="SSF51735">
    <property type="entry name" value="NAD(P)-binding Rossmann-fold domains"/>
    <property type="match status" value="1"/>
</dbReference>
<dbReference type="AlphaFoldDB" id="A0A4Y1X0C0"/>
<evidence type="ECO:0000313" key="4">
    <source>
        <dbReference type="Proteomes" id="UP000319374"/>
    </source>
</evidence>
<feature type="domain" description="DUF2520" evidence="2">
    <location>
        <begin position="126"/>
        <end position="252"/>
    </location>
</feature>
<evidence type="ECO:0000259" key="2">
    <source>
        <dbReference type="Pfam" id="PF10728"/>
    </source>
</evidence>
<dbReference type="KEGG" id="ada:A5CPEGH6_11230"/>
<dbReference type="Proteomes" id="UP000319374">
    <property type="component" value="Chromosome"/>
</dbReference>
<dbReference type="EMBL" id="AP019736">
    <property type="protein sequence ID" value="BBL06485.1"/>
    <property type="molecule type" value="Genomic_DNA"/>
</dbReference>
<dbReference type="InterPro" id="IPR018931">
    <property type="entry name" value="DUF2520"/>
</dbReference>
<gene>
    <name evidence="3" type="ORF">A5CPEGH6_11230</name>
</gene>
<dbReference type="Gene3D" id="3.40.50.720">
    <property type="entry name" value="NAD(P)-binding Rossmann-like Domain"/>
    <property type="match status" value="1"/>
</dbReference>
<organism evidence="3 4">
    <name type="scientific">Alistipes dispar</name>
    <dbReference type="NCBI Taxonomy" id="2585119"/>
    <lineage>
        <taxon>Bacteria</taxon>
        <taxon>Pseudomonadati</taxon>
        <taxon>Bacteroidota</taxon>
        <taxon>Bacteroidia</taxon>
        <taxon>Bacteroidales</taxon>
        <taxon>Rikenellaceae</taxon>
        <taxon>Alistipes</taxon>
    </lineage>
</organism>
<dbReference type="Pfam" id="PF10728">
    <property type="entry name" value="DUF2520"/>
    <property type="match status" value="1"/>
</dbReference>
<accession>A0A4Y1X0C0</accession>
<reference evidence="4" key="1">
    <citation type="submission" date="2019-06" db="EMBL/GenBank/DDBJ databases">
        <title>Alistipes onderdonkii subsp. vulgaris subsp. nov., Alistipes dispar sp. nov. and Alistipes communis sp. nov., isolated from human faeces, and creation of Alistipes onderdonkii subsp. onderdonkii subsp. nov.</title>
        <authorList>
            <person name="Sakamoto M."/>
            <person name="Ikeyama N."/>
            <person name="Ogata Y."/>
            <person name="Suda W."/>
            <person name="Iino T."/>
            <person name="Hattori M."/>
            <person name="Ohkuma M."/>
        </authorList>
    </citation>
    <scope>NUCLEOTIDE SEQUENCE [LARGE SCALE GENOMIC DNA]</scope>
    <source>
        <strain evidence="4">5CPEGH6</strain>
    </source>
</reference>
<evidence type="ECO:0000313" key="3">
    <source>
        <dbReference type="EMBL" id="BBL06485.1"/>
    </source>
</evidence>
<dbReference type="PANTHER" id="PTHR40459">
    <property type="entry name" value="CONSERVED HYPOTHETICAL ALANINE AND LEUCINE RICH PROTEIN"/>
    <property type="match status" value="1"/>
</dbReference>
<protein>
    <recommendedName>
        <fullName evidence="5">NADP oxidoreductase</fullName>
    </recommendedName>
</protein>
<feature type="domain" description="Pyrroline-5-carboxylate reductase catalytic N-terminal" evidence="1">
    <location>
        <begin position="3"/>
        <end position="79"/>
    </location>
</feature>
<keyword evidence="4" id="KW-1185">Reference proteome</keyword>
<dbReference type="InterPro" id="IPR036291">
    <property type="entry name" value="NAD(P)-bd_dom_sf"/>
</dbReference>
<dbReference type="OrthoDB" id="9810755at2"/>
<dbReference type="PANTHER" id="PTHR40459:SF1">
    <property type="entry name" value="CONSERVED HYPOTHETICAL ALANINE AND LEUCINE RICH PROTEIN"/>
    <property type="match status" value="1"/>
</dbReference>
<sequence>MKQIAIIGSGNLAEALARAVAAADGLRLVQLFARNAARGGEVAALARTEWTDDPRRLARADLYLIAVSDRAVGEVAARLPIPDGAAVAHTAGSVPLAALPERFARRGVFYPMQTFTRGREVDFGEIPVFIEASSPALCDELEAFARRLSRTVIRSDSAQRAKVHLAAVFACNFANRMYALGERIARDAGLDFGVLKPLVTETAAKARDARSPLDVQTGPAARHDAATLERHLALLADDPEMQELYSKISQNIWETSKRT</sequence>
<dbReference type="Gene3D" id="1.10.1040.20">
    <property type="entry name" value="ProC-like, C-terminal domain"/>
    <property type="match status" value="1"/>
</dbReference>
<dbReference type="InterPro" id="IPR028939">
    <property type="entry name" value="P5C_Rdtase_cat_N"/>
</dbReference>
<dbReference type="InterPro" id="IPR008927">
    <property type="entry name" value="6-PGluconate_DH-like_C_sf"/>
</dbReference>
<dbReference type="Pfam" id="PF03807">
    <property type="entry name" value="F420_oxidored"/>
    <property type="match status" value="1"/>
</dbReference>
<dbReference type="InterPro" id="IPR037108">
    <property type="entry name" value="TM1727-like_C_sf"/>
</dbReference>
<evidence type="ECO:0008006" key="5">
    <source>
        <dbReference type="Google" id="ProtNLM"/>
    </source>
</evidence>
<proteinExistence type="predicted"/>
<dbReference type="SUPFAM" id="SSF48179">
    <property type="entry name" value="6-phosphogluconate dehydrogenase C-terminal domain-like"/>
    <property type="match status" value="1"/>
</dbReference>
<name>A0A4Y1X0C0_9BACT</name>
<evidence type="ECO:0000259" key="1">
    <source>
        <dbReference type="Pfam" id="PF03807"/>
    </source>
</evidence>
<dbReference type="RefSeq" id="WP_141428299.1">
    <property type="nucleotide sequence ID" value="NZ_AP019736.1"/>
</dbReference>
<dbReference type="GeneID" id="98673100"/>